<keyword evidence="2" id="KW-1185">Reference proteome</keyword>
<evidence type="ECO:0000313" key="2">
    <source>
        <dbReference type="Proteomes" id="UP000295504"/>
    </source>
</evidence>
<name>A0A4R2T6A5_9FIRM</name>
<comment type="caution">
    <text evidence="1">The sequence shown here is derived from an EMBL/GenBank/DDBJ whole genome shotgun (WGS) entry which is preliminary data.</text>
</comment>
<dbReference type="SUPFAM" id="SSF53850">
    <property type="entry name" value="Periplasmic binding protein-like II"/>
    <property type="match status" value="1"/>
</dbReference>
<dbReference type="RefSeq" id="WP_207667929.1">
    <property type="nucleotide sequence ID" value="NZ_CP058648.1"/>
</dbReference>
<dbReference type="EMBL" id="SLYC01000048">
    <property type="protein sequence ID" value="TCP96966.1"/>
    <property type="molecule type" value="Genomic_DNA"/>
</dbReference>
<proteinExistence type="predicted"/>
<dbReference type="Gene3D" id="3.40.190.10">
    <property type="entry name" value="Periplasmic binding protein-like II"/>
    <property type="match status" value="1"/>
</dbReference>
<gene>
    <name evidence="1" type="ORF">EDD79_104815</name>
</gene>
<reference evidence="1 2" key="1">
    <citation type="submission" date="2019-03" db="EMBL/GenBank/DDBJ databases">
        <title>Genomic Encyclopedia of Type Strains, Phase IV (KMG-IV): sequencing the most valuable type-strain genomes for metagenomic binning, comparative biology and taxonomic classification.</title>
        <authorList>
            <person name="Goeker M."/>
        </authorList>
    </citation>
    <scope>NUCLEOTIDE SEQUENCE [LARGE SCALE GENOMIC DNA]</scope>
    <source>
        <strain evidence="1 2">DSM 100013</strain>
    </source>
</reference>
<accession>A0A4R2T6A5</accession>
<dbReference type="Proteomes" id="UP000295504">
    <property type="component" value="Unassembled WGS sequence"/>
</dbReference>
<organism evidence="1 2">
    <name type="scientific">Serpentinicella alkaliphila</name>
    <dbReference type="NCBI Taxonomy" id="1734049"/>
    <lineage>
        <taxon>Bacteria</taxon>
        <taxon>Bacillati</taxon>
        <taxon>Bacillota</taxon>
        <taxon>Clostridia</taxon>
        <taxon>Peptostreptococcales</taxon>
        <taxon>Natronincolaceae</taxon>
        <taxon>Serpentinicella</taxon>
    </lineage>
</organism>
<sequence length="148" mass="16647">MDNYTTLFEPTASVLEKEDKGFVVASVGAEGGYIPYTVYSDRKSYIEQNPEIFQSFTNTIYKAMLWVEDHSAEEVAKSLAPHFPDADLVILTNVVERYRSIEAWAPNPVLTVAGLNRLQDIMTEADELDKIVPHSAIVNTEFAKKVME</sequence>
<protein>
    <submittedName>
        <fullName evidence="1">Uncharacterized protein</fullName>
    </submittedName>
</protein>
<dbReference type="AlphaFoldDB" id="A0A4R2T6A5"/>
<evidence type="ECO:0000313" key="1">
    <source>
        <dbReference type="EMBL" id="TCP96966.1"/>
    </source>
</evidence>